<feature type="transmembrane region" description="Helical" evidence="1">
    <location>
        <begin position="249"/>
        <end position="268"/>
    </location>
</feature>
<name>A0A239J5U2_9BACT</name>
<feature type="transmembrane region" description="Helical" evidence="1">
    <location>
        <begin position="194"/>
        <end position="213"/>
    </location>
</feature>
<dbReference type="AlphaFoldDB" id="A0A239J5U2"/>
<dbReference type="Proteomes" id="UP000198432">
    <property type="component" value="Unassembled WGS sequence"/>
</dbReference>
<keyword evidence="1" id="KW-1133">Transmembrane helix</keyword>
<feature type="transmembrane region" description="Helical" evidence="1">
    <location>
        <begin position="104"/>
        <end position="126"/>
    </location>
</feature>
<feature type="transmembrane region" description="Helical" evidence="1">
    <location>
        <begin position="324"/>
        <end position="345"/>
    </location>
</feature>
<dbReference type="RefSeq" id="WP_089320780.1">
    <property type="nucleotide sequence ID" value="NZ_FZOQ01000020.1"/>
</dbReference>
<keyword evidence="3" id="KW-1185">Reference proteome</keyword>
<feature type="transmembrane region" description="Helical" evidence="1">
    <location>
        <begin position="21"/>
        <end position="40"/>
    </location>
</feature>
<keyword evidence="1" id="KW-0812">Transmembrane</keyword>
<organism evidence="2 3">
    <name type="scientific">Pontibacter ummariensis</name>
    <dbReference type="NCBI Taxonomy" id="1610492"/>
    <lineage>
        <taxon>Bacteria</taxon>
        <taxon>Pseudomonadati</taxon>
        <taxon>Bacteroidota</taxon>
        <taxon>Cytophagia</taxon>
        <taxon>Cytophagales</taxon>
        <taxon>Hymenobacteraceae</taxon>
        <taxon>Pontibacter</taxon>
    </lineage>
</organism>
<keyword evidence="1" id="KW-0472">Membrane</keyword>
<gene>
    <name evidence="2" type="ORF">SAMN06296052_12055</name>
</gene>
<evidence type="ECO:0000313" key="2">
    <source>
        <dbReference type="EMBL" id="SNT01042.1"/>
    </source>
</evidence>
<feature type="transmembrane region" description="Helical" evidence="1">
    <location>
        <begin position="60"/>
        <end position="83"/>
    </location>
</feature>
<feature type="transmembrane region" description="Helical" evidence="1">
    <location>
        <begin position="417"/>
        <end position="434"/>
    </location>
</feature>
<feature type="transmembrane region" description="Helical" evidence="1">
    <location>
        <begin position="164"/>
        <end position="182"/>
    </location>
</feature>
<feature type="transmembrane region" description="Helical" evidence="1">
    <location>
        <begin position="132"/>
        <end position="152"/>
    </location>
</feature>
<feature type="transmembrane region" description="Helical" evidence="1">
    <location>
        <begin position="393"/>
        <end position="411"/>
    </location>
</feature>
<feature type="transmembrane region" description="Helical" evidence="1">
    <location>
        <begin position="351"/>
        <end position="372"/>
    </location>
</feature>
<evidence type="ECO:0000256" key="1">
    <source>
        <dbReference type="SAM" id="Phobius"/>
    </source>
</evidence>
<feature type="transmembrane region" description="Helical" evidence="1">
    <location>
        <begin position="280"/>
        <end position="303"/>
    </location>
</feature>
<reference evidence="3" key="1">
    <citation type="submission" date="2017-06" db="EMBL/GenBank/DDBJ databases">
        <authorList>
            <person name="Varghese N."/>
            <person name="Submissions S."/>
        </authorList>
    </citation>
    <scope>NUCLEOTIDE SEQUENCE [LARGE SCALE GENOMIC DNA]</scope>
    <source>
        <strain evidence="3">NKM1</strain>
    </source>
</reference>
<proteinExistence type="predicted"/>
<accession>A0A239J5U2</accession>
<dbReference type="EMBL" id="FZOQ01000020">
    <property type="protein sequence ID" value="SNT01042.1"/>
    <property type="molecule type" value="Genomic_DNA"/>
</dbReference>
<sequence>MNLVSFCCRARVASFFRHRRLQRILLLALGIVGAAIYSWLFSSLLEQAQAGATSLSVNKVLEYANLLLLALIILKGFFPAYVPKTEIIPRIYPVSAIERFRTELIVELVSPFYFILLNFLILLFLMSPAYTALHLLQSVMVLLTAHITLRALQVLVERKIRWRHHMFFAAAVMAAAFVAIQVQEPTFTPAYSWLKIIVHMAALGFLTASNYFLEASATEPRRKVVSHSSSTRRSLSWRLFKNHKLARQMLIFGMVFKALILGADALSYSKEGKHILDEIVTLWLFVGPLVIFSYVFNNIWGFYRNLWLTIERSSGNYKDFIKASLLPLRVPLLLDAVLTFLYVALFNHQHALFIVLMYTGSILLLIPFGLIASFVSPKAVKGGIFSFSAKVSYLYNFLAIALFAMLFLPLLHPVLYLLYPLLIGGTFFALAAVLKEYPRYKYKLFQTLYKTEG</sequence>
<dbReference type="OrthoDB" id="942886at2"/>
<evidence type="ECO:0000313" key="3">
    <source>
        <dbReference type="Proteomes" id="UP000198432"/>
    </source>
</evidence>
<protein>
    <submittedName>
        <fullName evidence="2">Uncharacterized protein</fullName>
    </submittedName>
</protein>